<accession>A0A3E0J7J6</accession>
<keyword evidence="2" id="KW-1185">Reference proteome</keyword>
<dbReference type="Proteomes" id="UP000256305">
    <property type="component" value="Unassembled WGS sequence"/>
</dbReference>
<sequence length="61" mass="6796">MSRSLISSSTNQDKLTKEEIFHSISRVIIDILHLFDGTIQISLAKKAGSFHKKTALIKKAV</sequence>
<dbReference type="AlphaFoldDB" id="A0A3E0J7J6"/>
<organism evidence="1 2">
    <name type="scientific">Halobacillus trueperi</name>
    <dbReference type="NCBI Taxonomy" id="156205"/>
    <lineage>
        <taxon>Bacteria</taxon>
        <taxon>Bacillati</taxon>
        <taxon>Bacillota</taxon>
        <taxon>Bacilli</taxon>
        <taxon>Bacillales</taxon>
        <taxon>Bacillaceae</taxon>
        <taxon>Halobacillus</taxon>
    </lineage>
</organism>
<proteinExistence type="predicted"/>
<gene>
    <name evidence="1" type="ORF">DYE48_12785</name>
</gene>
<reference evidence="1 2" key="1">
    <citation type="submission" date="2018-08" db="EMBL/GenBank/DDBJ databases">
        <title>Genome sequence of Halobacillus trueperi KCTC 3686.</title>
        <authorList>
            <person name="Cho K.H."/>
            <person name="Kwak M.-J."/>
            <person name="Kim B.-Y."/>
            <person name="Chun J."/>
        </authorList>
    </citation>
    <scope>NUCLEOTIDE SEQUENCE [LARGE SCALE GENOMIC DNA]</scope>
    <source>
        <strain evidence="1 2">KCTC 3686</strain>
    </source>
</reference>
<name>A0A3E0J7J6_9BACI</name>
<protein>
    <submittedName>
        <fullName evidence="1">Uncharacterized protein</fullName>
    </submittedName>
</protein>
<evidence type="ECO:0000313" key="2">
    <source>
        <dbReference type="Proteomes" id="UP000256305"/>
    </source>
</evidence>
<comment type="caution">
    <text evidence="1">The sequence shown here is derived from an EMBL/GenBank/DDBJ whole genome shotgun (WGS) entry which is preliminary data.</text>
</comment>
<dbReference type="EMBL" id="QUAE01000009">
    <property type="protein sequence ID" value="REJ08892.1"/>
    <property type="molecule type" value="Genomic_DNA"/>
</dbReference>
<evidence type="ECO:0000313" key="1">
    <source>
        <dbReference type="EMBL" id="REJ08892.1"/>
    </source>
</evidence>